<feature type="non-terminal residue" evidence="1">
    <location>
        <position position="74"/>
    </location>
</feature>
<organism evidence="1 2">
    <name type="scientific">Cetraspora pellucida</name>
    <dbReference type="NCBI Taxonomy" id="1433469"/>
    <lineage>
        <taxon>Eukaryota</taxon>
        <taxon>Fungi</taxon>
        <taxon>Fungi incertae sedis</taxon>
        <taxon>Mucoromycota</taxon>
        <taxon>Glomeromycotina</taxon>
        <taxon>Glomeromycetes</taxon>
        <taxon>Diversisporales</taxon>
        <taxon>Gigasporaceae</taxon>
        <taxon>Cetraspora</taxon>
    </lineage>
</organism>
<feature type="non-terminal residue" evidence="1">
    <location>
        <position position="1"/>
    </location>
</feature>
<dbReference type="AlphaFoldDB" id="A0A9N9PLL9"/>
<dbReference type="OrthoDB" id="2444883at2759"/>
<proteinExistence type="predicted"/>
<protein>
    <submittedName>
        <fullName evidence="1">15000_t:CDS:1</fullName>
    </submittedName>
</protein>
<sequence>NLIKAIFGVNYLSQIHASLNNIDKLRRLVSKVQKIHHPFGQGLLKYFEIDLSFKRVSGEINEFEINCYNKKCEL</sequence>
<dbReference type="Proteomes" id="UP000789759">
    <property type="component" value="Unassembled WGS sequence"/>
</dbReference>
<name>A0A9N9PLL9_9GLOM</name>
<evidence type="ECO:0000313" key="1">
    <source>
        <dbReference type="EMBL" id="CAG8837067.1"/>
    </source>
</evidence>
<reference evidence="1" key="1">
    <citation type="submission" date="2021-06" db="EMBL/GenBank/DDBJ databases">
        <authorList>
            <person name="Kallberg Y."/>
            <person name="Tangrot J."/>
            <person name="Rosling A."/>
        </authorList>
    </citation>
    <scope>NUCLEOTIDE SEQUENCE</scope>
    <source>
        <strain evidence="1">FL966</strain>
    </source>
</reference>
<keyword evidence="2" id="KW-1185">Reference proteome</keyword>
<accession>A0A9N9PLL9</accession>
<comment type="caution">
    <text evidence="1">The sequence shown here is derived from an EMBL/GenBank/DDBJ whole genome shotgun (WGS) entry which is preliminary data.</text>
</comment>
<evidence type="ECO:0000313" key="2">
    <source>
        <dbReference type="Proteomes" id="UP000789759"/>
    </source>
</evidence>
<gene>
    <name evidence="1" type="ORF">CPELLU_LOCUS21493</name>
</gene>
<dbReference type="EMBL" id="CAJVQA010080312">
    <property type="protein sequence ID" value="CAG8837067.1"/>
    <property type="molecule type" value="Genomic_DNA"/>
</dbReference>